<feature type="region of interest" description="Disordered" evidence="7">
    <location>
        <begin position="1"/>
        <end position="24"/>
    </location>
</feature>
<evidence type="ECO:0000256" key="7">
    <source>
        <dbReference type="SAM" id="MobiDB-lite"/>
    </source>
</evidence>
<comment type="caution">
    <text evidence="8">The sequence shown here is derived from an EMBL/GenBank/DDBJ whole genome shotgun (WGS) entry which is preliminary data.</text>
</comment>
<keyword evidence="9" id="KW-1185">Reference proteome</keyword>
<organism evidence="8 9">
    <name type="scientific">Streptomyces tateyamensis</name>
    <dbReference type="NCBI Taxonomy" id="565073"/>
    <lineage>
        <taxon>Bacteria</taxon>
        <taxon>Bacillati</taxon>
        <taxon>Actinomycetota</taxon>
        <taxon>Actinomycetes</taxon>
        <taxon>Kitasatosporales</taxon>
        <taxon>Streptomycetaceae</taxon>
        <taxon>Streptomyces</taxon>
    </lineage>
</organism>
<proteinExistence type="inferred from homology"/>
<dbReference type="RefSeq" id="WP_110670043.1">
    <property type="nucleotide sequence ID" value="NZ_PYBW01000049.1"/>
</dbReference>
<dbReference type="AlphaFoldDB" id="A0A2V4NAC5"/>
<dbReference type="GO" id="GO:0004497">
    <property type="term" value="F:monooxygenase activity"/>
    <property type="evidence" value="ECO:0007669"/>
    <property type="project" value="UniProtKB-KW"/>
</dbReference>
<keyword evidence="4" id="KW-0560">Oxidoreductase</keyword>
<dbReference type="PANTHER" id="PTHR46696">
    <property type="entry name" value="P450, PUTATIVE (EUROFUNG)-RELATED"/>
    <property type="match status" value="1"/>
</dbReference>
<gene>
    <name evidence="8" type="ORF">C7C46_15610</name>
</gene>
<evidence type="ECO:0000256" key="1">
    <source>
        <dbReference type="ARBA" id="ARBA00010617"/>
    </source>
</evidence>
<dbReference type="InterPro" id="IPR036396">
    <property type="entry name" value="Cyt_P450_sf"/>
</dbReference>
<comment type="similarity">
    <text evidence="1">Belongs to the cytochrome P450 family.</text>
</comment>
<dbReference type="GO" id="GO:0020037">
    <property type="term" value="F:heme binding"/>
    <property type="evidence" value="ECO:0007669"/>
    <property type="project" value="InterPro"/>
</dbReference>
<dbReference type="PANTHER" id="PTHR46696:SF1">
    <property type="entry name" value="CYTOCHROME P450 YJIB-RELATED"/>
    <property type="match status" value="1"/>
</dbReference>
<keyword evidence="2" id="KW-0349">Heme</keyword>
<keyword evidence="5" id="KW-0408">Iron</keyword>
<name>A0A2V4NAC5_9ACTN</name>
<feature type="compositionally biased region" description="Low complexity" evidence="7">
    <location>
        <begin position="11"/>
        <end position="24"/>
    </location>
</feature>
<evidence type="ECO:0000256" key="3">
    <source>
        <dbReference type="ARBA" id="ARBA00022723"/>
    </source>
</evidence>
<dbReference type="FunFam" id="1.10.630.10:FF:000018">
    <property type="entry name" value="Cytochrome P450 monooxygenase"/>
    <property type="match status" value="1"/>
</dbReference>
<protein>
    <submittedName>
        <fullName evidence="8">Cytochrome P450</fullName>
    </submittedName>
</protein>
<dbReference type="EMBL" id="PYBW01000049">
    <property type="protein sequence ID" value="PYC78538.1"/>
    <property type="molecule type" value="Genomic_DNA"/>
</dbReference>
<dbReference type="Gene3D" id="1.10.630.10">
    <property type="entry name" value="Cytochrome P450"/>
    <property type="match status" value="1"/>
</dbReference>
<evidence type="ECO:0000256" key="4">
    <source>
        <dbReference type="ARBA" id="ARBA00023002"/>
    </source>
</evidence>
<sequence>MTDLPTQPVETTATATPRPFPFTRGCPFSPPAEYAELRETEPVSKVTVSVNGREAWLLTKYEDVRKVLGDRTMSSDMRLDGHPIQLQIPVELIKMAPPSLFNMDPPVHTAQRRLLMPEFTVKRIESLRPRFQEIVDEYLDKLVEAGNDGTPVDLVKGLANPVPSLILCEMLGVPFEDHDFFRNWIQSLLSSATTPEQQGIASMEMGAYLEKLINGKRENPGEDIISRMLSRNAEEHLVEDQDISMLTRGLIAAGHTTTASMIAMGVIALLRHPEQLAELKADFSLMPQAVEELLRYYSVSDSVTQRVAMEDVEIGGVLIKAGEGIIASTNAADHDPEAFAEPNTLNIHRKPNNHVAFGYGIHQCGGQSLARMELEVVYTSLFKRIPELRLAVPEEELVFRTESLIYGVLELPVTW</sequence>
<dbReference type="InterPro" id="IPR002397">
    <property type="entry name" value="Cyt_P450_B"/>
</dbReference>
<evidence type="ECO:0000256" key="6">
    <source>
        <dbReference type="ARBA" id="ARBA00023033"/>
    </source>
</evidence>
<dbReference type="PRINTS" id="PR00385">
    <property type="entry name" value="P450"/>
</dbReference>
<evidence type="ECO:0000256" key="5">
    <source>
        <dbReference type="ARBA" id="ARBA00023004"/>
    </source>
</evidence>
<dbReference type="Pfam" id="PF00067">
    <property type="entry name" value="p450"/>
    <property type="match status" value="1"/>
</dbReference>
<keyword evidence="3" id="KW-0479">Metal-binding</keyword>
<dbReference type="PRINTS" id="PR00359">
    <property type="entry name" value="BP450"/>
</dbReference>
<evidence type="ECO:0000313" key="9">
    <source>
        <dbReference type="Proteomes" id="UP000248039"/>
    </source>
</evidence>
<dbReference type="GO" id="GO:0016705">
    <property type="term" value="F:oxidoreductase activity, acting on paired donors, with incorporation or reduction of molecular oxygen"/>
    <property type="evidence" value="ECO:0007669"/>
    <property type="project" value="InterPro"/>
</dbReference>
<accession>A0A2V4NAC5</accession>
<evidence type="ECO:0000313" key="8">
    <source>
        <dbReference type="EMBL" id="PYC78538.1"/>
    </source>
</evidence>
<dbReference type="InterPro" id="IPR001128">
    <property type="entry name" value="Cyt_P450"/>
</dbReference>
<dbReference type="SUPFAM" id="SSF48264">
    <property type="entry name" value="Cytochrome P450"/>
    <property type="match status" value="1"/>
</dbReference>
<dbReference type="GO" id="GO:0005506">
    <property type="term" value="F:iron ion binding"/>
    <property type="evidence" value="ECO:0007669"/>
    <property type="project" value="InterPro"/>
</dbReference>
<evidence type="ECO:0000256" key="2">
    <source>
        <dbReference type="ARBA" id="ARBA00022617"/>
    </source>
</evidence>
<dbReference type="OrthoDB" id="3664945at2"/>
<dbReference type="Proteomes" id="UP000248039">
    <property type="component" value="Unassembled WGS sequence"/>
</dbReference>
<keyword evidence="6" id="KW-0503">Monooxygenase</keyword>
<dbReference type="CDD" id="cd11030">
    <property type="entry name" value="CYP105-like"/>
    <property type="match status" value="1"/>
</dbReference>
<feature type="compositionally biased region" description="Polar residues" evidence="7">
    <location>
        <begin position="1"/>
        <end position="10"/>
    </location>
</feature>
<reference evidence="8 9" key="1">
    <citation type="submission" date="2018-03" db="EMBL/GenBank/DDBJ databases">
        <title>Bioinformatic expansion and discovery of thiopeptide antibiotics.</title>
        <authorList>
            <person name="Schwalen C.J."/>
            <person name="Hudson G.A."/>
            <person name="Mitchell D.A."/>
        </authorList>
    </citation>
    <scope>NUCLEOTIDE SEQUENCE [LARGE SCALE GENOMIC DNA]</scope>
    <source>
        <strain evidence="8 9">ATCC 21389</strain>
    </source>
</reference>